<sequence>MYNNSQAGMSQKYYQPQKPFGYQGQPSQSQQMNSRYGNPYAQQMPQDDYLRDYNQRYDRNLHDLQTNGQTLSELEFRLDEERKNMKNVRQQLENNLENERQMRIEFETKIIASRDDIQRKENIIQELDYKLQDTMMRNESLEQENLAMRNEFIRGQESYNQRLREYEDRIKFLNRKQQENDDKYRIEFERLIKSHDQKISDMTQTFKIQREDAEAQIKSFKTQIQDLNQDITNLMNENMRIKLEAEENIRETVVRVQDEEMRKYLGHLRNVEQKLKASEEGRDKLAKDYNNTLSQLAEKERLLKQKQMEYDQNYTRFKQEISELDAQFKQTNQVREKLRNELQSKDQIIKQLQAESMDLQKQVQKVKEHYAHQIAEIQEINSQEKRELEKEKDDLARKLNQSEETRKQMEEHIERLKLQLEELGGQIHQNIERSIYQTINQTSFSSKFENRRPFQPQKYQ</sequence>
<comment type="caution">
    <text evidence="3">The sequence shown here is derived from an EMBL/GenBank/DDBJ whole genome shotgun (WGS) entry which is preliminary data.</text>
</comment>
<feature type="coiled-coil region" evidence="1">
    <location>
        <begin position="71"/>
        <end position="183"/>
    </location>
</feature>
<proteinExistence type="predicted"/>
<gene>
    <name evidence="3" type="ORF">PPENT_87.1.T0460268</name>
</gene>
<keyword evidence="1" id="KW-0175">Coiled coil</keyword>
<dbReference type="OrthoDB" id="308621at2759"/>
<evidence type="ECO:0000313" key="3">
    <source>
        <dbReference type="EMBL" id="CAD8167177.1"/>
    </source>
</evidence>
<protein>
    <submittedName>
        <fullName evidence="3">Uncharacterized protein</fullName>
    </submittedName>
</protein>
<dbReference type="AlphaFoldDB" id="A0A8S1USM0"/>
<feature type="coiled-coil region" evidence="1">
    <location>
        <begin position="210"/>
        <end position="244"/>
    </location>
</feature>
<feature type="region of interest" description="Disordered" evidence="2">
    <location>
        <begin position="385"/>
        <end position="408"/>
    </location>
</feature>
<accession>A0A8S1USM0</accession>
<dbReference type="Proteomes" id="UP000689195">
    <property type="component" value="Unassembled WGS sequence"/>
</dbReference>
<evidence type="ECO:0000313" key="4">
    <source>
        <dbReference type="Proteomes" id="UP000689195"/>
    </source>
</evidence>
<feature type="compositionally biased region" description="Polar residues" evidence="2">
    <location>
        <begin position="1"/>
        <end position="14"/>
    </location>
</feature>
<dbReference type="EMBL" id="CAJJDO010000046">
    <property type="protein sequence ID" value="CAD8167177.1"/>
    <property type="molecule type" value="Genomic_DNA"/>
</dbReference>
<feature type="compositionally biased region" description="Polar residues" evidence="2">
    <location>
        <begin position="24"/>
        <end position="42"/>
    </location>
</feature>
<feature type="region of interest" description="Disordered" evidence="2">
    <location>
        <begin position="1"/>
        <end position="42"/>
    </location>
</feature>
<name>A0A8S1USM0_9CILI</name>
<evidence type="ECO:0000256" key="1">
    <source>
        <dbReference type="SAM" id="Coils"/>
    </source>
</evidence>
<evidence type="ECO:0000256" key="2">
    <source>
        <dbReference type="SAM" id="MobiDB-lite"/>
    </source>
</evidence>
<reference evidence="3" key="1">
    <citation type="submission" date="2021-01" db="EMBL/GenBank/DDBJ databases">
        <authorList>
            <consortium name="Genoscope - CEA"/>
            <person name="William W."/>
        </authorList>
    </citation>
    <scope>NUCLEOTIDE SEQUENCE</scope>
</reference>
<organism evidence="3 4">
    <name type="scientific">Paramecium pentaurelia</name>
    <dbReference type="NCBI Taxonomy" id="43138"/>
    <lineage>
        <taxon>Eukaryota</taxon>
        <taxon>Sar</taxon>
        <taxon>Alveolata</taxon>
        <taxon>Ciliophora</taxon>
        <taxon>Intramacronucleata</taxon>
        <taxon>Oligohymenophorea</taxon>
        <taxon>Peniculida</taxon>
        <taxon>Parameciidae</taxon>
        <taxon>Paramecium</taxon>
    </lineage>
</organism>
<keyword evidence="4" id="KW-1185">Reference proteome</keyword>